<feature type="compositionally biased region" description="Low complexity" evidence="6">
    <location>
        <begin position="201"/>
        <end position="222"/>
    </location>
</feature>
<dbReference type="InterPro" id="IPR002081">
    <property type="entry name" value="Cryptochrome/DNA_photolyase_1"/>
</dbReference>
<gene>
    <name evidence="8" type="ORF">DUNSADRAFT_1282</name>
</gene>
<comment type="caution">
    <text evidence="8">The sequence shown here is derived from an EMBL/GenBank/DDBJ whole genome shotgun (WGS) entry which is preliminary data.</text>
</comment>
<evidence type="ECO:0000256" key="6">
    <source>
        <dbReference type="SAM" id="MobiDB-lite"/>
    </source>
</evidence>
<dbReference type="PANTHER" id="PTHR11455">
    <property type="entry name" value="CRYPTOCHROME"/>
    <property type="match status" value="1"/>
</dbReference>
<evidence type="ECO:0000256" key="5">
    <source>
        <dbReference type="RuleBase" id="RU367151"/>
    </source>
</evidence>
<dbReference type="Gene3D" id="3.40.50.620">
    <property type="entry name" value="HUPs"/>
    <property type="match status" value="1"/>
</dbReference>
<dbReference type="SUPFAM" id="SSF48173">
    <property type="entry name" value="Cryptochrome/photolyase FAD-binding domain"/>
    <property type="match status" value="1"/>
</dbReference>
<evidence type="ECO:0000313" key="8">
    <source>
        <dbReference type="EMBL" id="KAF5839248.1"/>
    </source>
</evidence>
<accession>A0ABQ7GXB2</accession>
<feature type="region of interest" description="Disordered" evidence="6">
    <location>
        <begin position="188"/>
        <end position="235"/>
    </location>
</feature>
<dbReference type="Proteomes" id="UP000815325">
    <property type="component" value="Unassembled WGS sequence"/>
</dbReference>
<keyword evidence="9" id="KW-1185">Reference proteome</keyword>
<reference evidence="8" key="1">
    <citation type="submission" date="2017-08" db="EMBL/GenBank/DDBJ databases">
        <authorList>
            <person name="Polle J.E."/>
            <person name="Barry K."/>
            <person name="Cushman J."/>
            <person name="Schmutz J."/>
            <person name="Tran D."/>
            <person name="Hathwaick L.T."/>
            <person name="Yim W.C."/>
            <person name="Jenkins J."/>
            <person name="Mckie-Krisberg Z.M."/>
            <person name="Prochnik S."/>
            <person name="Lindquist E."/>
            <person name="Dockter R.B."/>
            <person name="Adam C."/>
            <person name="Molina H."/>
            <person name="Bunkerborg J."/>
            <person name="Jin E."/>
            <person name="Buchheim M."/>
            <person name="Magnuson J."/>
        </authorList>
    </citation>
    <scope>NUCLEOTIDE SEQUENCE</scope>
    <source>
        <strain evidence="8">CCAP 19/18</strain>
    </source>
</reference>
<keyword evidence="2 5" id="KW-0285">Flavoprotein</keyword>
<dbReference type="InterPro" id="IPR006050">
    <property type="entry name" value="DNA_photolyase_N"/>
</dbReference>
<dbReference type="Gene3D" id="1.25.40.80">
    <property type="match status" value="1"/>
</dbReference>
<dbReference type="InterPro" id="IPR014133">
    <property type="entry name" value="Cry_DASH"/>
</dbReference>
<protein>
    <recommendedName>
        <fullName evidence="5">Cryptochrome DASH</fullName>
    </recommendedName>
</protein>
<dbReference type="Pfam" id="PF03441">
    <property type="entry name" value="FAD_binding_7"/>
    <property type="match status" value="1"/>
</dbReference>
<name>A0ABQ7GXB2_DUNSA</name>
<comment type="cofactor">
    <cofactor evidence="5">
        <name>(6R)-5,10-methylene-5,6,7,8-tetrahydrofolate</name>
        <dbReference type="ChEBI" id="CHEBI:15636"/>
    </cofactor>
    <text evidence="5">Binds 1 5,10-methenyltetrahydrofolate (MTHF) per subunit.</text>
</comment>
<evidence type="ECO:0000256" key="3">
    <source>
        <dbReference type="ARBA" id="ARBA00022827"/>
    </source>
</evidence>
<evidence type="ECO:0000256" key="2">
    <source>
        <dbReference type="ARBA" id="ARBA00022630"/>
    </source>
</evidence>
<sequence length="436" mass="48243">MAAEGAKRRLIVWLRNDLRLTDNTLLHEAASLCSGATGQAKYDEVLPVYIFDPRSYAVLKTGDYKTGVYRALFVVQSVKDLKARLRQAIGSDLLVLVGKPEEVIQCLVRGCQSPQVLSSQEVTSEELKVEAALERALKPVGGRLTRLWSNTLYHMDDLQSPQGPLGARGIKGMPDGFTSFREKVERGSRVRQALPAPSKGSLPLPSSASQLQVPSSALLDRGQSGGAGDGGPSLQALLQADPSFESLPWAEGAAPQPPGTHPQAVLKFQGGETAALARLKYYLWDSDLLSTYFDTRNGMLGGDYSTKFAPWLAAGCISPRTIYHEIKKYEAQRIANKSTYWVIFELIWRDFFRFFAAKHEDRIFYESGTIGKKLPWVKDPSRYERWAQGKTGLPLVDANMRELAATGVCNIVNVNHLHTHLFASHRENAFMGRHPV</sequence>
<evidence type="ECO:0000256" key="1">
    <source>
        <dbReference type="ARBA" id="ARBA00005862"/>
    </source>
</evidence>
<dbReference type="PANTHER" id="PTHR11455:SF22">
    <property type="entry name" value="CRYPTOCHROME DASH"/>
    <property type="match status" value="1"/>
</dbReference>
<dbReference type="Pfam" id="PF00875">
    <property type="entry name" value="DNA_photolyase"/>
    <property type="match status" value="1"/>
</dbReference>
<dbReference type="InterPro" id="IPR005101">
    <property type="entry name" value="Cryptochr/Photolyase_FAD-bd"/>
</dbReference>
<comment type="similarity">
    <text evidence="1 5">Belongs to the DNA photolyase class-1 family.</text>
</comment>
<evidence type="ECO:0000313" key="9">
    <source>
        <dbReference type="Proteomes" id="UP000815325"/>
    </source>
</evidence>
<proteinExistence type="inferred from homology"/>
<evidence type="ECO:0000259" key="7">
    <source>
        <dbReference type="PROSITE" id="PS51645"/>
    </source>
</evidence>
<keyword evidence="3 5" id="KW-0274">FAD</keyword>
<dbReference type="InterPro" id="IPR014729">
    <property type="entry name" value="Rossmann-like_a/b/a_fold"/>
</dbReference>
<dbReference type="Gene3D" id="1.10.579.10">
    <property type="entry name" value="DNA Cyclobutane Dipyrimidine Photolyase, subunit A, domain 3"/>
    <property type="match status" value="1"/>
</dbReference>
<dbReference type="PROSITE" id="PS51645">
    <property type="entry name" value="PHR_CRY_ALPHA_BETA"/>
    <property type="match status" value="1"/>
</dbReference>
<dbReference type="InterPro" id="IPR036134">
    <property type="entry name" value="Crypto/Photolyase_FAD-like_sf"/>
</dbReference>
<organism evidence="8 9">
    <name type="scientific">Dunaliella salina</name>
    <name type="common">Green alga</name>
    <name type="synonym">Protococcus salinus</name>
    <dbReference type="NCBI Taxonomy" id="3046"/>
    <lineage>
        <taxon>Eukaryota</taxon>
        <taxon>Viridiplantae</taxon>
        <taxon>Chlorophyta</taxon>
        <taxon>core chlorophytes</taxon>
        <taxon>Chlorophyceae</taxon>
        <taxon>CS clade</taxon>
        <taxon>Chlamydomonadales</taxon>
        <taxon>Dunaliellaceae</taxon>
        <taxon>Dunaliella</taxon>
    </lineage>
</organism>
<dbReference type="PROSITE" id="PS00394">
    <property type="entry name" value="DNA_PHOTOLYASES_1_1"/>
    <property type="match status" value="1"/>
</dbReference>
<comment type="function">
    <text evidence="5">May have a photoreceptor function.</text>
</comment>
<evidence type="ECO:0000256" key="4">
    <source>
        <dbReference type="ARBA" id="ARBA00022991"/>
    </source>
</evidence>
<feature type="domain" description="Photolyase/cryptochrome alpha/beta" evidence="7">
    <location>
        <begin position="8"/>
        <end position="152"/>
    </location>
</feature>
<dbReference type="InterPro" id="IPR018394">
    <property type="entry name" value="DNA_photolyase_1_CS_C"/>
</dbReference>
<dbReference type="InterPro" id="IPR036155">
    <property type="entry name" value="Crypto/Photolyase_N_sf"/>
</dbReference>
<keyword evidence="4 5" id="KW-0157">Chromophore</keyword>
<dbReference type="NCBIfam" id="TIGR02765">
    <property type="entry name" value="crypto_DASH"/>
    <property type="match status" value="1"/>
</dbReference>
<comment type="cofactor">
    <cofactor evidence="5">
        <name>FAD</name>
        <dbReference type="ChEBI" id="CHEBI:57692"/>
    </cofactor>
    <text evidence="5">Binds 1 FAD per subunit.</text>
</comment>
<dbReference type="SUPFAM" id="SSF52425">
    <property type="entry name" value="Cryptochrome/photolyase, N-terminal domain"/>
    <property type="match status" value="1"/>
</dbReference>
<dbReference type="EMBL" id="MU069550">
    <property type="protein sequence ID" value="KAF5839248.1"/>
    <property type="molecule type" value="Genomic_DNA"/>
</dbReference>